<reference evidence="3" key="1">
    <citation type="submission" date="2016-10" db="EMBL/GenBank/DDBJ databases">
        <authorList>
            <person name="Varghese N."/>
            <person name="Submissions S."/>
        </authorList>
    </citation>
    <scope>NUCLEOTIDE SEQUENCE [LARGE SCALE GENOMIC DNA]</scope>
    <source>
        <strain evidence="3">DSM 3669</strain>
    </source>
</reference>
<keyword evidence="3" id="KW-1185">Reference proteome</keyword>
<protein>
    <submittedName>
        <fullName evidence="2">Uncharacterized protein</fullName>
    </submittedName>
</protein>
<evidence type="ECO:0000313" key="3">
    <source>
        <dbReference type="Proteomes" id="UP000199584"/>
    </source>
</evidence>
<name>A0A1I6DAK9_9FIRM</name>
<dbReference type="Proteomes" id="UP000199584">
    <property type="component" value="Unassembled WGS sequence"/>
</dbReference>
<dbReference type="STRING" id="39060.SAMN05660706_1089"/>
<gene>
    <name evidence="2" type="ORF">SAMN05660706_1089</name>
</gene>
<sequence length="65" mass="7591">MFFVVISRVKDKVLLFMRLVLVVCILFILVAQLYGMFKTGGFVRSWFDDEQPVKDSVPVEEHLLQ</sequence>
<dbReference type="RefSeq" id="WP_092482585.1">
    <property type="nucleotide sequence ID" value="NZ_FOYM01000008.1"/>
</dbReference>
<accession>A0A1I6DAK9</accession>
<feature type="transmembrane region" description="Helical" evidence="1">
    <location>
        <begin position="15"/>
        <end position="37"/>
    </location>
</feature>
<dbReference type="EMBL" id="FOYM01000008">
    <property type="protein sequence ID" value="SFR02474.1"/>
    <property type="molecule type" value="Genomic_DNA"/>
</dbReference>
<organism evidence="2 3">
    <name type="scientific">Desulfoscipio geothermicus DSM 3669</name>
    <dbReference type="NCBI Taxonomy" id="1121426"/>
    <lineage>
        <taxon>Bacteria</taxon>
        <taxon>Bacillati</taxon>
        <taxon>Bacillota</taxon>
        <taxon>Clostridia</taxon>
        <taxon>Eubacteriales</taxon>
        <taxon>Desulfallaceae</taxon>
        <taxon>Desulfoscipio</taxon>
    </lineage>
</organism>
<evidence type="ECO:0000256" key="1">
    <source>
        <dbReference type="SAM" id="Phobius"/>
    </source>
</evidence>
<keyword evidence="1" id="KW-0812">Transmembrane</keyword>
<keyword evidence="1" id="KW-1133">Transmembrane helix</keyword>
<dbReference type="AlphaFoldDB" id="A0A1I6DAK9"/>
<evidence type="ECO:0000313" key="2">
    <source>
        <dbReference type="EMBL" id="SFR02474.1"/>
    </source>
</evidence>
<keyword evidence="1" id="KW-0472">Membrane</keyword>
<proteinExistence type="predicted"/>